<dbReference type="Proteomes" id="UP001270053">
    <property type="component" value="Unassembled WGS sequence"/>
</dbReference>
<dbReference type="Pfam" id="PF18676">
    <property type="entry name" value="MBG_2"/>
    <property type="match status" value="3"/>
</dbReference>
<dbReference type="InterPro" id="IPR026444">
    <property type="entry name" value="Secre_tail"/>
</dbReference>
<sequence>MKQKLLLILAILCVSFASAQTFAVDGINYTVIPSTTEVTVSSGSCYTGDLLLPSMVSDGSTNYTVTSIGDEAFRSCIGLTSISFPSTVTSIGGYSFAEASNLASITMGVNVTSIREYAFADTALTTVSLGSSVTVIGNGVFSGCRSLETVTNIDSVISIGDYAFSSCYSLTSFTFPNSVTTVGSNIFEFCEVLSSVTIGANMTEIGASTFSYCSSLREITIPSNITAIGDYAFSSSGVKSVTIPASVSSIGYAAFSRCEDLKAITIPNSVTSIGNFAFATCRNLEVIRSNIALPITIPPNTFSNIDFDTCILIVPTASVTAYQNASVWQDFTTITDVLPATAVPSTSYTTQVYAGDDKTIGDLQIDGTDILWYDAAKNGNLLENTTVLVDNTKYYASQTLNGIESTERIAIAVKRISDAKQYVATGSTVASLVSSTSIAGKALWFTAETGDNVLNSSDLLSAGTYYVSQEYEKKFTGFSNISDLTVDSAGNIYVFSNNVIKKIALDDSVTILAGNEGVNASINGTGTGARFLNGSHLTMGSDGNIYVAEISAIKKVSLPDAVVTTLATGFSNFGGGIVNDGFGNLYVANTDASRVDKVSETTGVVTTVPNAGDYRPRAVAIDEANNILYSHVVNLTNTHYLRRINLSNNTVTTIGVSGSGKVDGTATTAQFKNITDIAFNATTQTLYVVDDSSIREVDVNLNVITKSLYGGTTKLAVNETGATFRTTTSEVFQYNGLSNRAAVIVDFQPIVNTLLPANSATSVVINSDLKLTFNENVFKGSGNITIYDAADDSVFETIEVTSSNVIIEGALVTINPSLDLLRSKTYYVVIDEPAFKNAASNNFSGIANKSIWAFSTELKLTPAVTFADFSKTYGDAEFDLAATSNSTGLISYEIISGGTGSAILSGTNNTSVTVGNIGTVILKATVASDSNYNQGSKTVTLTISKKEITVTAAEGQTKLYGAADPTLTYSVSPSLVGTDVFTGSLSRVTGENVSTYAIEQNNLSAGSNYTITYVAKDFAITAKPITITATAGQSKEYGAQDPVFMYTSSEVLLAGNSFTGSLGRAANNNAGTYTYTTGDLSAGPNYELTVAGSTSFTITPKAINVTAAAKTKVYGTTDVPLTYSVSPSLLGTDAFTGTLSRATGDNVGTYAIEQGTLSAGDNYAVTFVPANYSITKADQVITWNQTLVSDCGSSASIALTATSTSGLGISFSSSNSNVATIVNNELVFVNPGSVAITASQLGDNNYNAASSIVLPIVNSQPNLIRKQFDNIIFFDNSSNEFVAYTWYKNGLVVAGQTAQYFKETGALNGSYYAVATKKDGTVIRTCPLVLTSNGVVETMNIAPNPVRSNSSYQLITNIEAAKMQNARVTVFNILGSLMTDKVVNESTMDMIAPSAEGIYIVKLTLSNGKMFTKNLLVRN</sequence>
<feature type="domain" description="MBG" evidence="4">
    <location>
        <begin position="1103"/>
        <end position="1171"/>
    </location>
</feature>
<dbReference type="EMBL" id="JAWXVH010000001">
    <property type="protein sequence ID" value="MDX6184818.1"/>
    <property type="molecule type" value="Genomic_DNA"/>
</dbReference>
<dbReference type="Gene3D" id="2.120.10.30">
    <property type="entry name" value="TolB, C-terminal domain"/>
    <property type="match status" value="2"/>
</dbReference>
<dbReference type="InterPro" id="IPR026906">
    <property type="entry name" value="LRR_5"/>
</dbReference>
<feature type="domain" description="MBG" evidence="4">
    <location>
        <begin position="1025"/>
        <end position="1094"/>
    </location>
</feature>
<dbReference type="Pfam" id="PF13205">
    <property type="entry name" value="Big_5"/>
    <property type="match status" value="1"/>
</dbReference>
<keyword evidence="8" id="KW-1185">Reference proteome</keyword>
<evidence type="ECO:0000259" key="4">
    <source>
        <dbReference type="Pfam" id="PF18676"/>
    </source>
</evidence>
<proteinExistence type="predicted"/>
<dbReference type="InterPro" id="IPR053139">
    <property type="entry name" value="Surface_bspA-like"/>
</dbReference>
<dbReference type="Gene3D" id="3.80.10.10">
    <property type="entry name" value="Ribonuclease Inhibitor"/>
    <property type="match status" value="2"/>
</dbReference>
<dbReference type="PANTHER" id="PTHR45661:SF3">
    <property type="entry name" value="IG-LIKE DOMAIN-CONTAINING PROTEIN"/>
    <property type="match status" value="1"/>
</dbReference>
<accession>A0AAJ2S5D8</accession>
<dbReference type="Pfam" id="PF13306">
    <property type="entry name" value="LRR_5"/>
    <property type="match status" value="1"/>
</dbReference>
<feature type="domain" description="MBG" evidence="4">
    <location>
        <begin position="948"/>
        <end position="1018"/>
    </location>
</feature>
<feature type="chain" id="PRO_5042486140" evidence="2">
    <location>
        <begin position="20"/>
        <end position="1419"/>
    </location>
</feature>
<evidence type="ECO:0000313" key="8">
    <source>
        <dbReference type="Proteomes" id="UP001278738"/>
    </source>
</evidence>
<name>A0AAJ2S5D8_9FLAO</name>
<dbReference type="InterPro" id="IPR011042">
    <property type="entry name" value="6-blade_b-propeller_TolB-like"/>
</dbReference>
<evidence type="ECO:0000313" key="6">
    <source>
        <dbReference type="EMBL" id="MDX6184818.1"/>
    </source>
</evidence>
<protein>
    <submittedName>
        <fullName evidence="6">Leucine-rich repeat protein</fullName>
    </submittedName>
</protein>
<comment type="caution">
    <text evidence="6">The sequence shown here is derived from an EMBL/GenBank/DDBJ whole genome shotgun (WGS) entry which is preliminary data.</text>
</comment>
<dbReference type="RefSeq" id="WP_229975838.1">
    <property type="nucleotide sequence ID" value="NZ_CP087133.1"/>
</dbReference>
<evidence type="ECO:0000256" key="2">
    <source>
        <dbReference type="SAM" id="SignalP"/>
    </source>
</evidence>
<dbReference type="SUPFAM" id="SSF101898">
    <property type="entry name" value="NHL repeat"/>
    <property type="match status" value="1"/>
</dbReference>
<dbReference type="PANTHER" id="PTHR45661">
    <property type="entry name" value="SURFACE ANTIGEN"/>
    <property type="match status" value="1"/>
</dbReference>
<evidence type="ECO:0000313" key="5">
    <source>
        <dbReference type="EMBL" id="MDX6181217.1"/>
    </source>
</evidence>
<dbReference type="InterPro" id="IPR041286">
    <property type="entry name" value="MBG_2"/>
</dbReference>
<keyword evidence="1 2" id="KW-0732">Signal</keyword>
<dbReference type="SUPFAM" id="SSF52058">
    <property type="entry name" value="L domain-like"/>
    <property type="match status" value="2"/>
</dbReference>
<gene>
    <name evidence="5" type="ORF">SGQ18_03565</name>
    <name evidence="6" type="ORF">SGQ44_03570</name>
</gene>
<dbReference type="Proteomes" id="UP001278738">
    <property type="component" value="Unassembled WGS sequence"/>
</dbReference>
<evidence type="ECO:0000256" key="1">
    <source>
        <dbReference type="ARBA" id="ARBA00022729"/>
    </source>
</evidence>
<dbReference type="InterPro" id="IPR032675">
    <property type="entry name" value="LRR_dom_sf"/>
</dbReference>
<organism evidence="6 7">
    <name type="scientific">Flavobacterium flavipigmentatum</name>
    <dbReference type="NCBI Taxonomy" id="2893884"/>
    <lineage>
        <taxon>Bacteria</taxon>
        <taxon>Pseudomonadati</taxon>
        <taxon>Bacteroidota</taxon>
        <taxon>Flavobacteriia</taxon>
        <taxon>Flavobacteriales</taxon>
        <taxon>Flavobacteriaceae</taxon>
        <taxon>Flavobacterium</taxon>
    </lineage>
</organism>
<evidence type="ECO:0000259" key="3">
    <source>
        <dbReference type="Pfam" id="PF13205"/>
    </source>
</evidence>
<evidence type="ECO:0000313" key="7">
    <source>
        <dbReference type="Proteomes" id="UP001270053"/>
    </source>
</evidence>
<reference evidence="6 8" key="1">
    <citation type="submission" date="2023-11" db="EMBL/GenBank/DDBJ databases">
        <title>Unpublished Manusciprt.</title>
        <authorList>
            <person name="Saticioglu I.B."/>
            <person name="Ay H."/>
            <person name="Ajmi N."/>
            <person name="Altun S."/>
            <person name="Duman M."/>
        </authorList>
    </citation>
    <scope>NUCLEOTIDE SEQUENCE</scope>
    <source>
        <strain evidence="5 8">Fl-33</strain>
        <strain evidence="6">Fl-77</strain>
    </source>
</reference>
<feature type="domain" description="SbsA Ig-like" evidence="3">
    <location>
        <begin position="748"/>
        <end position="856"/>
    </location>
</feature>
<dbReference type="NCBIfam" id="TIGR04183">
    <property type="entry name" value="Por_Secre_tail"/>
    <property type="match status" value="1"/>
</dbReference>
<feature type="signal peptide" evidence="2">
    <location>
        <begin position="1"/>
        <end position="19"/>
    </location>
</feature>
<dbReference type="EMBL" id="JAWXVG010000001">
    <property type="protein sequence ID" value="MDX6181217.1"/>
    <property type="molecule type" value="Genomic_DNA"/>
</dbReference>
<dbReference type="InterPro" id="IPR032812">
    <property type="entry name" value="SbsA_Ig"/>
</dbReference>